<evidence type="ECO:0000313" key="1">
    <source>
        <dbReference type="EMBL" id="PWE53959.1"/>
    </source>
</evidence>
<proteinExistence type="predicted"/>
<gene>
    <name evidence="1" type="ORF">DEM27_23925</name>
</gene>
<sequence length="59" mass="6587">MTDDKDKRGADRRLVSANQDYEVEYLMKKFSVSRDAVVAAIKAAGPERDAVEARLTSQN</sequence>
<protein>
    <submittedName>
        <fullName evidence="1">DUF3606 domain-containing protein</fullName>
    </submittedName>
</protein>
<dbReference type="Pfam" id="PF12244">
    <property type="entry name" value="DUF3606"/>
    <property type="match status" value="1"/>
</dbReference>
<name>A0A2U2DKX5_9HYPH</name>
<dbReference type="EMBL" id="QFBC01000013">
    <property type="protein sequence ID" value="PWE53959.1"/>
    <property type="molecule type" value="Genomic_DNA"/>
</dbReference>
<dbReference type="InterPro" id="IPR022037">
    <property type="entry name" value="DUF3606"/>
</dbReference>
<dbReference type="RefSeq" id="WP_109460755.1">
    <property type="nucleotide sequence ID" value="NZ_QFBC01000013.1"/>
</dbReference>
<dbReference type="Proteomes" id="UP000245252">
    <property type="component" value="Unassembled WGS sequence"/>
</dbReference>
<reference evidence="1 2" key="1">
    <citation type="submission" date="2018-05" db="EMBL/GenBank/DDBJ databases">
        <title>The draft genome of strain NS-104.</title>
        <authorList>
            <person name="Hang P."/>
            <person name="Jiang J."/>
        </authorList>
    </citation>
    <scope>NUCLEOTIDE SEQUENCE [LARGE SCALE GENOMIC DNA]</scope>
    <source>
        <strain evidence="1 2">NS-104</strain>
    </source>
</reference>
<dbReference type="OrthoDB" id="7908013at2"/>
<dbReference type="AlphaFoldDB" id="A0A2U2DKX5"/>
<accession>A0A2U2DKX5</accession>
<evidence type="ECO:0000313" key="2">
    <source>
        <dbReference type="Proteomes" id="UP000245252"/>
    </source>
</evidence>
<organism evidence="1 2">
    <name type="scientific">Metarhizobium album</name>
    <dbReference type="NCBI Taxonomy" id="2182425"/>
    <lineage>
        <taxon>Bacteria</taxon>
        <taxon>Pseudomonadati</taxon>
        <taxon>Pseudomonadota</taxon>
        <taxon>Alphaproteobacteria</taxon>
        <taxon>Hyphomicrobiales</taxon>
        <taxon>Rhizobiaceae</taxon>
        <taxon>Metarhizobium</taxon>
    </lineage>
</organism>
<comment type="caution">
    <text evidence="1">The sequence shown here is derived from an EMBL/GenBank/DDBJ whole genome shotgun (WGS) entry which is preliminary data.</text>
</comment>
<keyword evidence="2" id="KW-1185">Reference proteome</keyword>